<accession>A0A5E4N3R7</accession>
<evidence type="ECO:0000313" key="4">
    <source>
        <dbReference type="Proteomes" id="UP000325440"/>
    </source>
</evidence>
<dbReference type="Proteomes" id="UP000325440">
    <property type="component" value="Unassembled WGS sequence"/>
</dbReference>
<feature type="region of interest" description="Disordered" evidence="2">
    <location>
        <begin position="1"/>
        <end position="21"/>
    </location>
</feature>
<reference evidence="3 4" key="1">
    <citation type="submission" date="2019-08" db="EMBL/GenBank/DDBJ databases">
        <authorList>
            <person name="Alioto T."/>
            <person name="Alioto T."/>
            <person name="Gomez Garrido J."/>
        </authorList>
    </citation>
    <scope>NUCLEOTIDE SEQUENCE [LARGE SCALE GENOMIC DNA]</scope>
</reference>
<feature type="coiled-coil region" evidence="1">
    <location>
        <begin position="876"/>
        <end position="932"/>
    </location>
</feature>
<feature type="region of interest" description="Disordered" evidence="2">
    <location>
        <begin position="37"/>
        <end position="90"/>
    </location>
</feature>
<dbReference type="GO" id="GO:0005868">
    <property type="term" value="C:cytoplasmic dynein complex"/>
    <property type="evidence" value="ECO:0007669"/>
    <property type="project" value="InterPro"/>
</dbReference>
<dbReference type="GO" id="GO:0045504">
    <property type="term" value="F:dynein heavy chain binding"/>
    <property type="evidence" value="ECO:0007669"/>
    <property type="project" value="InterPro"/>
</dbReference>
<feature type="region of interest" description="Disordered" evidence="2">
    <location>
        <begin position="965"/>
        <end position="986"/>
    </location>
</feature>
<evidence type="ECO:0000256" key="1">
    <source>
        <dbReference type="SAM" id="Coils"/>
    </source>
</evidence>
<dbReference type="GO" id="GO:0005929">
    <property type="term" value="C:cilium"/>
    <property type="evidence" value="ECO:0007669"/>
    <property type="project" value="GOC"/>
</dbReference>
<dbReference type="PANTHER" id="PTHR16022:SF0">
    <property type="entry name" value="CYTOPLASMIC DYNEIN 2 INTERMEDIATE CHAIN 1"/>
    <property type="match status" value="1"/>
</dbReference>
<feature type="compositionally biased region" description="Basic and acidic residues" evidence="2">
    <location>
        <begin position="1"/>
        <end position="14"/>
    </location>
</feature>
<dbReference type="InterPro" id="IPR042505">
    <property type="entry name" value="DYNC2I1"/>
</dbReference>
<keyword evidence="4" id="KW-1185">Reference proteome</keyword>
<dbReference type="InterPro" id="IPR015943">
    <property type="entry name" value="WD40/YVTN_repeat-like_dom_sf"/>
</dbReference>
<name>A0A5E4N3R7_9HEMI</name>
<dbReference type="GO" id="GO:0045503">
    <property type="term" value="F:dynein light chain binding"/>
    <property type="evidence" value="ECO:0007669"/>
    <property type="project" value="InterPro"/>
</dbReference>
<feature type="compositionally biased region" description="Low complexity" evidence="2">
    <location>
        <begin position="37"/>
        <end position="68"/>
    </location>
</feature>
<dbReference type="Gene3D" id="2.130.10.10">
    <property type="entry name" value="YVTN repeat-like/Quinoprotein amine dehydrogenase"/>
    <property type="match status" value="1"/>
</dbReference>
<proteinExistence type="predicted"/>
<sequence length="1077" mass="120575">MGIGEGRGRRDSFVRRRSFSSEMARRTVENFNGFVAARAPAATASSKKSATGRPKLASAAAAAVVTASGKKNVSSATTTTTSGKKNVPAPPAVTAAAATTTTTKKITTEKRNSQINRRPSFTKVEKLQRKDSVEKNPGKKLPVNDKLKYDEIKSKQNEVIVDRVVELTDTADTITEDLSSDVDLEYEDDFEDYDSDFDSDTSIISLPTALQQIPVNPSSVVSGVKFALPVCVEEKLEPFLEEKFEVNSLERTVEMGLKNFKTAEKRKREQEIKDKIKTRGKMLMEMIKLDTVSYSLLDLPAIPYEQYIKMYGRSNMTQVQTQTHDDNAEKEVQTNDIDSAEKWTQRPIVLTNELDCSSPEYLKAKLGVGGTKSDVDRGPMRIGTSVIDMDRVLVFSRAILSMLDQQAVDRAEHRLMANNFVLGFSNGHLSPAVSGVEFLAKRPVTSVEFSCVTSTVESLVTTHEVMDSYYQYVICIWSISNTETPEYVLKCPNRVTSFCSVLKSTSGFVAAAHADGSICLWDLRESTFHHRKIDRLPCPLRSPSFNTALSGNQGHTSKIVGLRTVTYSNATGATDEQLPDEICSLDEDFALSVWTVVDSWADASEVSEHKSAGTAPWSSVRLMKTQHFQANGNIPRYLSDGMSATCMCLNNNQDVLIGTNSGLVLRCNLGQHKVWPSYYIYAGDGQHFSVNWLDICPFDSNYFLVIMIVNYRICFKASCSNNGLILYRASRHEFLARLLASPDSPISPTLSIMKAEWCTGYPGIVFGLDSLSSDLHRSSRSSGSNPNRGTPDEIGYSDTFVQEDVLRDSNVKAQVMVIEVNDQHRLDERYSRVKEENTALQARVRTLDKHIRTLDEQILMLDQQLRETVFRYEKRLASKERKHKELITQIEMKKQTNINNCGIRITLLELDVEKQKSALEQSRIENKSLMQQISDLYASEQSSKNEICLLEAEIKRLNLRERNNEKACPQYDPGNTNPLNRTTEPPNLDPELDGLTPENEVDNLNAVTLTIIGNDNNVVENLNKLYADDILEKKTKINHEDDVENGRGRALNTFSVFNGSIILFCVQMVFDKIHNDE</sequence>
<dbReference type="GO" id="GO:0042073">
    <property type="term" value="P:intraciliary transport"/>
    <property type="evidence" value="ECO:0007669"/>
    <property type="project" value="InterPro"/>
</dbReference>
<protein>
    <submittedName>
        <fullName evidence="3">WD40/YVTN repeat-like-containing domain,WD40-repeat-containing domain</fullName>
    </submittedName>
</protein>
<organism evidence="3 4">
    <name type="scientific">Cinara cedri</name>
    <dbReference type="NCBI Taxonomy" id="506608"/>
    <lineage>
        <taxon>Eukaryota</taxon>
        <taxon>Metazoa</taxon>
        <taxon>Ecdysozoa</taxon>
        <taxon>Arthropoda</taxon>
        <taxon>Hexapoda</taxon>
        <taxon>Insecta</taxon>
        <taxon>Pterygota</taxon>
        <taxon>Neoptera</taxon>
        <taxon>Paraneoptera</taxon>
        <taxon>Hemiptera</taxon>
        <taxon>Sternorrhyncha</taxon>
        <taxon>Aphidomorpha</taxon>
        <taxon>Aphidoidea</taxon>
        <taxon>Aphididae</taxon>
        <taxon>Lachninae</taxon>
        <taxon>Cinara</taxon>
    </lineage>
</organism>
<evidence type="ECO:0000256" key="2">
    <source>
        <dbReference type="SAM" id="MobiDB-lite"/>
    </source>
</evidence>
<dbReference type="AlphaFoldDB" id="A0A5E4N3R7"/>
<keyword evidence="1" id="KW-0175">Coiled coil</keyword>
<gene>
    <name evidence="3" type="ORF">CINCED_3A018855</name>
</gene>
<dbReference type="InterPro" id="IPR036322">
    <property type="entry name" value="WD40_repeat_dom_sf"/>
</dbReference>
<dbReference type="OrthoDB" id="2162425at2759"/>
<feature type="compositionally biased region" description="Polar residues" evidence="2">
    <location>
        <begin position="973"/>
        <end position="985"/>
    </location>
</feature>
<dbReference type="EMBL" id="CABPRJ010001453">
    <property type="protein sequence ID" value="VVC37738.1"/>
    <property type="molecule type" value="Genomic_DNA"/>
</dbReference>
<dbReference type="PANTHER" id="PTHR16022">
    <property type="entry name" value="WD REPEAT DOMAIN 60"/>
    <property type="match status" value="1"/>
</dbReference>
<dbReference type="SUPFAM" id="SSF50978">
    <property type="entry name" value="WD40 repeat-like"/>
    <property type="match status" value="1"/>
</dbReference>
<evidence type="ECO:0000313" key="3">
    <source>
        <dbReference type="EMBL" id="VVC37738.1"/>
    </source>
</evidence>